<dbReference type="HAMAP" id="MF_00457">
    <property type="entry name" value="UPF0173"/>
    <property type="match status" value="1"/>
</dbReference>
<dbReference type="NCBIfam" id="NF001911">
    <property type="entry name" value="PRK00685.1"/>
    <property type="match status" value="1"/>
</dbReference>
<accession>A0A520KSX5</accession>
<keyword evidence="1 2" id="KW-0378">Hydrolase</keyword>
<comment type="similarity">
    <text evidence="2">Belongs to the UPF0173 family.</text>
</comment>
<organism evidence="4 5">
    <name type="scientific">Methanoliparum thermophilum</name>
    <dbReference type="NCBI Taxonomy" id="2491083"/>
    <lineage>
        <taxon>Archaea</taxon>
        <taxon>Methanobacteriati</taxon>
        <taxon>Methanobacteriota</taxon>
        <taxon>Candidatus Methanoliparia</taxon>
        <taxon>Candidatus Methanoliparales</taxon>
        <taxon>Candidatus Methanoliparaceae</taxon>
        <taxon>Candidatus Methanoliparum</taxon>
    </lineage>
</organism>
<dbReference type="SMART" id="SM00849">
    <property type="entry name" value="Lactamase_B"/>
    <property type="match status" value="1"/>
</dbReference>
<dbReference type="SUPFAM" id="SSF56281">
    <property type="entry name" value="Metallo-hydrolase/oxidoreductase"/>
    <property type="match status" value="1"/>
</dbReference>
<dbReference type="Proteomes" id="UP000317158">
    <property type="component" value="Unassembled WGS sequence"/>
</dbReference>
<name>A0A520KSX5_METT2</name>
<comment type="caution">
    <text evidence="4">The sequence shown here is derived from an EMBL/GenBank/DDBJ whole genome shotgun (WGS) entry which is preliminary data.</text>
</comment>
<dbReference type="Pfam" id="PF12706">
    <property type="entry name" value="Lactamase_B_2"/>
    <property type="match status" value="1"/>
</dbReference>
<dbReference type="InterPro" id="IPR022877">
    <property type="entry name" value="UPF0173"/>
</dbReference>
<dbReference type="EMBL" id="RXIF01000004">
    <property type="protein sequence ID" value="RZN65009.1"/>
    <property type="molecule type" value="Genomic_DNA"/>
</dbReference>
<evidence type="ECO:0000313" key="4">
    <source>
        <dbReference type="EMBL" id="RZN65009.1"/>
    </source>
</evidence>
<proteinExistence type="inferred from homology"/>
<evidence type="ECO:0000313" key="5">
    <source>
        <dbReference type="Proteomes" id="UP000317158"/>
    </source>
</evidence>
<dbReference type="InterPro" id="IPR036866">
    <property type="entry name" value="RibonucZ/Hydroxyglut_hydro"/>
</dbReference>
<dbReference type="PANTHER" id="PTHR43546:SF3">
    <property type="entry name" value="UPF0173 METAL-DEPENDENT HYDROLASE MJ1163"/>
    <property type="match status" value="1"/>
</dbReference>
<protein>
    <recommendedName>
        <fullName evidence="2">UPF0173 metal-dependent hydrolase EF806_02915</fullName>
    </recommendedName>
</protein>
<evidence type="ECO:0000256" key="2">
    <source>
        <dbReference type="HAMAP-Rule" id="MF_00457"/>
    </source>
</evidence>
<dbReference type="Gene3D" id="3.60.15.10">
    <property type="entry name" value="Ribonuclease Z/Hydroxyacylglutathione hydrolase-like"/>
    <property type="match status" value="1"/>
</dbReference>
<dbReference type="GO" id="GO:0016787">
    <property type="term" value="F:hydrolase activity"/>
    <property type="evidence" value="ECO:0007669"/>
    <property type="project" value="UniProtKB-UniRule"/>
</dbReference>
<dbReference type="InterPro" id="IPR050114">
    <property type="entry name" value="UPF0173_UPF0282_UlaG_hydrolase"/>
</dbReference>
<sequence length="223" mass="24199">MMIKWLGHSAFEITTSTDKSIFIDPWIENPLSPVSLDDISKADLVLVTHDHFDHIGNTVDICKKTSAMVVTNPETSNKLSQSGVENVIGINIGGSVEPIDGVKVTMVQAFHSSESGCPAGFLLHIDGKIIYHAGDTGIFSSMELLGDLYDINVALIPIGSVFTMDSYQAAKSLRLLKPDVAIPMHYGTFSALVKDAKEFLDLAKRESPDVKVVVLKPGEEWGL</sequence>
<dbReference type="AlphaFoldDB" id="A0A520KSX5"/>
<gene>
    <name evidence="4" type="ORF">EF806_02915</name>
</gene>
<dbReference type="PANTHER" id="PTHR43546">
    <property type="entry name" value="UPF0173 METAL-DEPENDENT HYDROLASE MJ1163-RELATED"/>
    <property type="match status" value="1"/>
</dbReference>
<feature type="domain" description="Metallo-beta-lactamase" evidence="3">
    <location>
        <begin position="7"/>
        <end position="185"/>
    </location>
</feature>
<evidence type="ECO:0000259" key="3">
    <source>
        <dbReference type="SMART" id="SM00849"/>
    </source>
</evidence>
<reference evidence="4 5" key="1">
    <citation type="journal article" date="2019" name="Nat. Microbiol.">
        <title>Wide diversity of methane and short-chain alkane metabolisms in uncultured archaea.</title>
        <authorList>
            <person name="Borrel G."/>
            <person name="Adam P.S."/>
            <person name="McKay L.J."/>
            <person name="Chen L.X."/>
            <person name="Sierra-Garcia I.N."/>
            <person name="Sieber C.M."/>
            <person name="Letourneur Q."/>
            <person name="Ghozlane A."/>
            <person name="Andersen G.L."/>
            <person name="Li W.J."/>
            <person name="Hallam S.J."/>
            <person name="Muyzer G."/>
            <person name="de Oliveira V.M."/>
            <person name="Inskeep W.P."/>
            <person name="Banfield J.F."/>
            <person name="Gribaldo S."/>
        </authorList>
    </citation>
    <scope>NUCLEOTIDE SEQUENCE [LARGE SCALE GENOMIC DNA]</scope>
    <source>
        <strain evidence="4">NM1a</strain>
    </source>
</reference>
<dbReference type="InterPro" id="IPR001279">
    <property type="entry name" value="Metallo-B-lactamas"/>
</dbReference>
<dbReference type="SMR" id="A0A520KSX5"/>
<evidence type="ECO:0000256" key="1">
    <source>
        <dbReference type="ARBA" id="ARBA00022801"/>
    </source>
</evidence>